<reference evidence="4 5" key="1">
    <citation type="journal article" date="2013" name="ISME J.">
        <title>Metabolic model for the filamentous 'Candidatus Microthrix parvicella' based on genomic and metagenomic analyses.</title>
        <authorList>
            <person name="Jon McIlroy S."/>
            <person name="Kristiansen R."/>
            <person name="Albertsen M."/>
            <person name="Michael Karst S."/>
            <person name="Rossetti S."/>
            <person name="Lund Nielsen J."/>
            <person name="Tandoi V."/>
            <person name="James Seviour R."/>
            <person name="Nielsen P.H."/>
        </authorList>
    </citation>
    <scope>NUCLEOTIDE SEQUENCE [LARGE SCALE GENOMIC DNA]</scope>
    <source>
        <strain evidence="4 5">RN1</strain>
    </source>
</reference>
<evidence type="ECO:0000256" key="2">
    <source>
        <dbReference type="SAM" id="SignalP"/>
    </source>
</evidence>
<dbReference type="EMBL" id="CANL01000078">
    <property type="protein sequence ID" value="CCM65835.1"/>
    <property type="molecule type" value="Genomic_DNA"/>
</dbReference>
<dbReference type="OrthoDB" id="581239at2"/>
<proteinExistence type="predicted"/>
<feature type="domain" description="DUF1996" evidence="3">
    <location>
        <begin position="64"/>
        <end position="266"/>
    </location>
</feature>
<evidence type="ECO:0000313" key="4">
    <source>
        <dbReference type="EMBL" id="CCM65835.1"/>
    </source>
</evidence>
<dbReference type="Pfam" id="PF09362">
    <property type="entry name" value="DUF1996"/>
    <property type="match status" value="1"/>
</dbReference>
<evidence type="ECO:0000313" key="5">
    <source>
        <dbReference type="Proteomes" id="UP000018291"/>
    </source>
</evidence>
<dbReference type="HOGENOM" id="CLU_063460_0_0_11"/>
<name>R4Z588_9ACTN</name>
<gene>
    <name evidence="4" type="ORF">BN381_80365</name>
</gene>
<evidence type="ECO:0000259" key="3">
    <source>
        <dbReference type="Pfam" id="PF09362"/>
    </source>
</evidence>
<accession>R4Z588</accession>
<feature type="signal peptide" evidence="2">
    <location>
        <begin position="1"/>
        <end position="21"/>
    </location>
</feature>
<protein>
    <recommendedName>
        <fullName evidence="3">DUF1996 domain-containing protein</fullName>
    </recommendedName>
</protein>
<dbReference type="PANTHER" id="PTHR43662">
    <property type="match status" value="1"/>
</dbReference>
<dbReference type="AlphaFoldDB" id="R4Z588"/>
<dbReference type="PANTHER" id="PTHR43662:SF3">
    <property type="entry name" value="DOMAIN PROTEIN, PUTATIVE (AFU_ORTHOLOGUE AFUA_6G11970)-RELATED"/>
    <property type="match status" value="1"/>
</dbReference>
<organism evidence="4 5">
    <name type="scientific">Candidatus Neomicrothrix parvicella RN1</name>
    <dbReference type="NCBI Taxonomy" id="1229780"/>
    <lineage>
        <taxon>Bacteria</taxon>
        <taxon>Bacillati</taxon>
        <taxon>Actinomycetota</taxon>
        <taxon>Acidimicrobiia</taxon>
        <taxon>Acidimicrobiales</taxon>
        <taxon>Microthrixaceae</taxon>
        <taxon>Candidatus Neomicrothrix</taxon>
    </lineage>
</organism>
<sequence>MKRSGRLALCALLLVAASCGGDQPKAAPADSALRTVALAKRTGPQGRVPQFLVECQFSHFAPDDPIVWPNQPGRSHSHTFVGNDSTDAASTVASLDRAGTTCKNQLDRAAYWAPTLYDHRKPVVPDKADAYYRPGPMVDPTTIKTYPHGLKIVSGDHTRSAQPPEVARWSCGTSGERRATAPECPKGRNLRLEVVFPDCWNGVDTDSADHRSHMARSVEGVCPQAHPVPVPQLMLAYTYPISGPGHDLLLASGTTGSAHADFFNAWDPDTLAGEITSCLHREVICGVASNRPTS</sequence>
<feature type="chain" id="PRO_5039221159" description="DUF1996 domain-containing protein" evidence="2">
    <location>
        <begin position="22"/>
        <end position="294"/>
    </location>
</feature>
<dbReference type="InterPro" id="IPR018535">
    <property type="entry name" value="DUF1996"/>
</dbReference>
<dbReference type="eggNOG" id="ENOG502Z890">
    <property type="taxonomic scope" value="Bacteria"/>
</dbReference>
<dbReference type="PROSITE" id="PS51257">
    <property type="entry name" value="PROKAR_LIPOPROTEIN"/>
    <property type="match status" value="1"/>
</dbReference>
<keyword evidence="2" id="KW-0732">Signal</keyword>
<feature type="region of interest" description="Disordered" evidence="1">
    <location>
        <begin position="155"/>
        <end position="181"/>
    </location>
</feature>
<evidence type="ECO:0000256" key="1">
    <source>
        <dbReference type="SAM" id="MobiDB-lite"/>
    </source>
</evidence>
<keyword evidence="5" id="KW-1185">Reference proteome</keyword>
<dbReference type="Proteomes" id="UP000018291">
    <property type="component" value="Unassembled WGS sequence"/>
</dbReference>
<comment type="caution">
    <text evidence="4">The sequence shown here is derived from an EMBL/GenBank/DDBJ whole genome shotgun (WGS) entry which is preliminary data.</text>
</comment>
<dbReference type="STRING" id="1229780.BN381_80365"/>
<dbReference type="RefSeq" id="WP_012230939.1">
    <property type="nucleotide sequence ID" value="NZ_HG422565.1"/>
</dbReference>